<organism evidence="2">
    <name type="scientific">Medicago truncatula</name>
    <name type="common">Barrel medic</name>
    <name type="synonym">Medicago tribuloides</name>
    <dbReference type="NCBI Taxonomy" id="3880"/>
    <lineage>
        <taxon>Eukaryota</taxon>
        <taxon>Viridiplantae</taxon>
        <taxon>Streptophyta</taxon>
        <taxon>Embryophyta</taxon>
        <taxon>Tracheophyta</taxon>
        <taxon>Spermatophyta</taxon>
        <taxon>Magnoliopsida</taxon>
        <taxon>eudicotyledons</taxon>
        <taxon>Gunneridae</taxon>
        <taxon>Pentapetalae</taxon>
        <taxon>rosids</taxon>
        <taxon>fabids</taxon>
        <taxon>Fabales</taxon>
        <taxon>Fabaceae</taxon>
        <taxon>Papilionoideae</taxon>
        <taxon>50 kb inversion clade</taxon>
        <taxon>NPAAA clade</taxon>
        <taxon>Hologalegina</taxon>
        <taxon>IRL clade</taxon>
        <taxon>Trifolieae</taxon>
        <taxon>Medicago</taxon>
    </lineage>
</organism>
<protein>
    <submittedName>
        <fullName evidence="2">Uncharacterized protein</fullName>
    </submittedName>
</protein>
<sequence length="88" mass="10953">MKNSPVSHRRKTRSQTDGSPLRRTAVMMERRWRKWVPTITSIKMRTKNTNKGIHEEQRHRQREREYEEPNEFHATYDVFFFFERENEK</sequence>
<reference evidence="2" key="1">
    <citation type="submission" date="2012-05" db="EMBL/GenBank/DDBJ databases">
        <authorList>
            <person name="Krishnakumar V."/>
            <person name="Cheung F."/>
            <person name="Xiao Y."/>
            <person name="Chan A."/>
            <person name="Moskal W.A."/>
            <person name="Town C.D."/>
        </authorList>
    </citation>
    <scope>NUCLEOTIDE SEQUENCE</scope>
</reference>
<name>I3S7S3_MEDTR</name>
<feature type="compositionally biased region" description="Basic and acidic residues" evidence="1">
    <location>
        <begin position="52"/>
        <end position="68"/>
    </location>
</feature>
<accession>I3S7S3</accession>
<feature type="region of interest" description="Disordered" evidence="1">
    <location>
        <begin position="45"/>
        <end position="68"/>
    </location>
</feature>
<dbReference type="EMBL" id="BT136520">
    <property type="protein sequence ID" value="AFK36315.1"/>
    <property type="molecule type" value="mRNA"/>
</dbReference>
<evidence type="ECO:0000313" key="2">
    <source>
        <dbReference type="EMBL" id="AFK36315.1"/>
    </source>
</evidence>
<proteinExistence type="evidence at transcript level"/>
<dbReference type="AlphaFoldDB" id="I3S7S3"/>
<evidence type="ECO:0000256" key="1">
    <source>
        <dbReference type="SAM" id="MobiDB-lite"/>
    </source>
</evidence>
<feature type="region of interest" description="Disordered" evidence="1">
    <location>
        <begin position="1"/>
        <end position="24"/>
    </location>
</feature>